<organism evidence="2 3">
    <name type="scientific">Pleurodeles waltl</name>
    <name type="common">Iberian ribbed newt</name>
    <dbReference type="NCBI Taxonomy" id="8319"/>
    <lineage>
        <taxon>Eukaryota</taxon>
        <taxon>Metazoa</taxon>
        <taxon>Chordata</taxon>
        <taxon>Craniata</taxon>
        <taxon>Vertebrata</taxon>
        <taxon>Euteleostomi</taxon>
        <taxon>Amphibia</taxon>
        <taxon>Batrachia</taxon>
        <taxon>Caudata</taxon>
        <taxon>Salamandroidea</taxon>
        <taxon>Salamandridae</taxon>
        <taxon>Pleurodelinae</taxon>
        <taxon>Pleurodeles</taxon>
    </lineage>
</organism>
<feature type="region of interest" description="Disordered" evidence="1">
    <location>
        <begin position="61"/>
        <end position="164"/>
    </location>
</feature>
<feature type="compositionally biased region" description="Basic and acidic residues" evidence="1">
    <location>
        <begin position="102"/>
        <end position="136"/>
    </location>
</feature>
<sequence>MMFHGRRCQGGRGKGVGLCSKKSGPTRLDEPGDARIGPDITYPGGTTQGATVEFQLLRHNGSATQEAGLKYPEDAGRRGRRGATVEFQLLHHNGSVTQETGPEIRGRRREERQTGEKKNREEQEEDRGTQRSQADEDSRDDETSETGPENGRRRKPMRTPPQED</sequence>
<evidence type="ECO:0000256" key="1">
    <source>
        <dbReference type="SAM" id="MobiDB-lite"/>
    </source>
</evidence>
<evidence type="ECO:0000313" key="3">
    <source>
        <dbReference type="Proteomes" id="UP001066276"/>
    </source>
</evidence>
<name>A0AAV7L647_PLEWA</name>
<reference evidence="2" key="1">
    <citation type="journal article" date="2022" name="bioRxiv">
        <title>Sequencing and chromosome-scale assembly of the giantPleurodeles waltlgenome.</title>
        <authorList>
            <person name="Brown T."/>
            <person name="Elewa A."/>
            <person name="Iarovenko S."/>
            <person name="Subramanian E."/>
            <person name="Araus A.J."/>
            <person name="Petzold A."/>
            <person name="Susuki M."/>
            <person name="Suzuki K.-i.T."/>
            <person name="Hayashi T."/>
            <person name="Toyoda A."/>
            <person name="Oliveira C."/>
            <person name="Osipova E."/>
            <person name="Leigh N.D."/>
            <person name="Simon A."/>
            <person name="Yun M.H."/>
        </authorList>
    </citation>
    <scope>NUCLEOTIDE SEQUENCE</scope>
    <source>
        <strain evidence="2">20211129_DDA</strain>
        <tissue evidence="2">Liver</tissue>
    </source>
</reference>
<keyword evidence="3" id="KW-1185">Reference proteome</keyword>
<feature type="region of interest" description="Disordered" evidence="1">
    <location>
        <begin position="1"/>
        <end position="47"/>
    </location>
</feature>
<comment type="caution">
    <text evidence="2">The sequence shown here is derived from an EMBL/GenBank/DDBJ whole genome shotgun (WGS) entry which is preliminary data.</text>
</comment>
<gene>
    <name evidence="2" type="ORF">NDU88_000320</name>
</gene>
<dbReference type="Proteomes" id="UP001066276">
    <property type="component" value="Chromosome 11"/>
</dbReference>
<dbReference type="EMBL" id="JANPWB010000015">
    <property type="protein sequence ID" value="KAJ1087126.1"/>
    <property type="molecule type" value="Genomic_DNA"/>
</dbReference>
<proteinExistence type="predicted"/>
<protein>
    <submittedName>
        <fullName evidence="2">Uncharacterized protein</fullName>
    </submittedName>
</protein>
<accession>A0AAV7L647</accession>
<evidence type="ECO:0000313" key="2">
    <source>
        <dbReference type="EMBL" id="KAJ1087126.1"/>
    </source>
</evidence>
<dbReference type="AlphaFoldDB" id="A0AAV7L647"/>